<comment type="caution">
    <text evidence="8">The sequence shown here is derived from an EMBL/GenBank/DDBJ whole genome shotgun (WGS) entry which is preliminary data.</text>
</comment>
<reference evidence="9" key="1">
    <citation type="journal article" date="2019" name="Int. J. Syst. Evol. Microbiol.">
        <title>The Global Catalogue of Microorganisms (GCM) 10K type strain sequencing project: providing services to taxonomists for standard genome sequencing and annotation.</title>
        <authorList>
            <consortium name="The Broad Institute Genomics Platform"/>
            <consortium name="The Broad Institute Genome Sequencing Center for Infectious Disease"/>
            <person name="Wu L."/>
            <person name="Ma J."/>
        </authorList>
    </citation>
    <scope>NUCLEOTIDE SEQUENCE [LARGE SCALE GENOMIC DNA]</scope>
    <source>
        <strain evidence="9">KCTC 42248</strain>
    </source>
</reference>
<dbReference type="InterPro" id="IPR002196">
    <property type="entry name" value="Glyco_hydro_24"/>
</dbReference>
<evidence type="ECO:0000313" key="9">
    <source>
        <dbReference type="Proteomes" id="UP001597393"/>
    </source>
</evidence>
<dbReference type="RefSeq" id="WP_380870307.1">
    <property type="nucleotide sequence ID" value="NZ_JBHUMA010000009.1"/>
</dbReference>
<proteinExistence type="inferred from homology"/>
<dbReference type="Proteomes" id="UP001597393">
    <property type="component" value="Unassembled WGS sequence"/>
</dbReference>
<dbReference type="Gene3D" id="1.10.530.40">
    <property type="match status" value="1"/>
</dbReference>
<dbReference type="CDD" id="cd00737">
    <property type="entry name" value="lyz_endolysin_autolysin"/>
    <property type="match status" value="1"/>
</dbReference>
<comment type="catalytic activity">
    <reaction evidence="1 7">
        <text>Hydrolysis of (1-&gt;4)-beta-linkages between N-acetylmuramic acid and N-acetyl-D-glucosamine residues in a peptidoglycan and between N-acetyl-D-glucosamine residues in chitodextrins.</text>
        <dbReference type="EC" id="3.2.1.17"/>
    </reaction>
</comment>
<keyword evidence="5" id="KW-1035">Host cytoplasm</keyword>
<dbReference type="EMBL" id="JBHUMA010000009">
    <property type="protein sequence ID" value="MFD2600167.1"/>
    <property type="molecule type" value="Genomic_DNA"/>
</dbReference>
<accession>A0ABW5NPI2</accession>
<dbReference type="InterPro" id="IPR023347">
    <property type="entry name" value="Lysozyme_dom_sf"/>
</dbReference>
<dbReference type="InterPro" id="IPR023346">
    <property type="entry name" value="Lysozyme-like_dom_sf"/>
</dbReference>
<dbReference type="EC" id="3.2.1.17" evidence="7"/>
<evidence type="ECO:0000256" key="5">
    <source>
        <dbReference type="ARBA" id="ARBA00023200"/>
    </source>
</evidence>
<keyword evidence="3 7" id="KW-0081">Bacteriolytic enzyme</keyword>
<gene>
    <name evidence="8" type="ORF">ACFSQ3_14510</name>
</gene>
<evidence type="ECO:0000256" key="3">
    <source>
        <dbReference type="ARBA" id="ARBA00022638"/>
    </source>
</evidence>
<evidence type="ECO:0000256" key="1">
    <source>
        <dbReference type="ARBA" id="ARBA00000632"/>
    </source>
</evidence>
<keyword evidence="2 7" id="KW-0929">Antimicrobial</keyword>
<dbReference type="InterPro" id="IPR051018">
    <property type="entry name" value="Bacteriophage_GH24"/>
</dbReference>
<keyword evidence="4 7" id="KW-0378">Hydrolase</keyword>
<dbReference type="InterPro" id="IPR033907">
    <property type="entry name" value="Endolysin_autolysin"/>
</dbReference>
<dbReference type="SUPFAM" id="SSF53955">
    <property type="entry name" value="Lysozyme-like"/>
    <property type="match status" value="1"/>
</dbReference>
<keyword evidence="6 7" id="KW-0326">Glycosidase</keyword>
<name>A0ABW5NPI2_9SPHI</name>
<dbReference type="HAMAP" id="MF_04110">
    <property type="entry name" value="ENDOLYSIN_T4"/>
    <property type="match status" value="1"/>
</dbReference>
<dbReference type="PANTHER" id="PTHR38107">
    <property type="match status" value="1"/>
</dbReference>
<evidence type="ECO:0000256" key="2">
    <source>
        <dbReference type="ARBA" id="ARBA00022529"/>
    </source>
</evidence>
<comment type="similarity">
    <text evidence="7">Belongs to the glycosyl hydrolase 24 family.</text>
</comment>
<evidence type="ECO:0000256" key="7">
    <source>
        <dbReference type="RuleBase" id="RU003788"/>
    </source>
</evidence>
<keyword evidence="9" id="KW-1185">Reference proteome</keyword>
<organism evidence="8 9">
    <name type="scientific">Sphingobacterium corticis</name>
    <dbReference type="NCBI Taxonomy" id="1812823"/>
    <lineage>
        <taxon>Bacteria</taxon>
        <taxon>Pseudomonadati</taxon>
        <taxon>Bacteroidota</taxon>
        <taxon>Sphingobacteriia</taxon>
        <taxon>Sphingobacteriales</taxon>
        <taxon>Sphingobacteriaceae</taxon>
        <taxon>Sphingobacterium</taxon>
    </lineage>
</organism>
<evidence type="ECO:0000313" key="8">
    <source>
        <dbReference type="EMBL" id="MFD2600167.1"/>
    </source>
</evidence>
<evidence type="ECO:0000256" key="4">
    <source>
        <dbReference type="ARBA" id="ARBA00022801"/>
    </source>
</evidence>
<dbReference type="PANTHER" id="PTHR38107:SF3">
    <property type="entry name" value="LYSOZYME RRRD-RELATED"/>
    <property type="match status" value="1"/>
</dbReference>
<protein>
    <recommendedName>
        <fullName evidence="7">Lysozyme</fullName>
        <ecNumber evidence="7">3.2.1.17</ecNumber>
    </recommendedName>
</protein>
<evidence type="ECO:0000256" key="6">
    <source>
        <dbReference type="ARBA" id="ARBA00023295"/>
    </source>
</evidence>
<dbReference type="InterPro" id="IPR034690">
    <property type="entry name" value="Endolysin_T4_type"/>
</dbReference>
<dbReference type="Pfam" id="PF00959">
    <property type="entry name" value="Phage_lysozyme"/>
    <property type="match status" value="1"/>
</dbReference>
<sequence>MKTSEKGLALIKKYEGFYSKPYLDPVGIPTIGYGVIKYPNGKRVTMKDPAMTEKQASDMLAQLLEQTYEKDVNRLVKVALNQNQFDALVSFTYNLGGTNLGNSTLLRKINVNPCDPTIKAEFPRWNKAGGRVLAGLTRRRREEADLYFTANK</sequence>